<keyword evidence="3" id="KW-1003">Cell membrane</keyword>
<dbReference type="GO" id="GO:0016298">
    <property type="term" value="F:lipase activity"/>
    <property type="evidence" value="ECO:0007669"/>
    <property type="project" value="TreeGrafter"/>
</dbReference>
<dbReference type="InterPro" id="IPR002921">
    <property type="entry name" value="Fungal_lipase-type"/>
</dbReference>
<evidence type="ECO:0000256" key="11">
    <source>
        <dbReference type="ARBA" id="ARBA00023098"/>
    </source>
</evidence>
<feature type="transmembrane region" description="Helical" evidence="16">
    <location>
        <begin position="77"/>
        <end position="96"/>
    </location>
</feature>
<evidence type="ECO:0000259" key="17">
    <source>
        <dbReference type="Pfam" id="PF01764"/>
    </source>
</evidence>
<evidence type="ECO:0000256" key="16">
    <source>
        <dbReference type="SAM" id="Phobius"/>
    </source>
</evidence>
<keyword evidence="5 16" id="KW-0812">Transmembrane</keyword>
<keyword evidence="7" id="KW-0378">Hydrolase</keyword>
<proteinExistence type="predicted"/>
<dbReference type="InterPro" id="IPR052214">
    <property type="entry name" value="DAG_Lipase-Related"/>
</dbReference>
<comment type="cofactor">
    <cofactor evidence="1">
        <name>Ca(2+)</name>
        <dbReference type="ChEBI" id="CHEBI:29108"/>
    </cofactor>
</comment>
<gene>
    <name evidence="18" type="ORF">TrRE_jg6962</name>
</gene>
<dbReference type="OrthoDB" id="438440at2759"/>
<keyword evidence="9" id="KW-0442">Lipid degradation</keyword>
<evidence type="ECO:0000256" key="10">
    <source>
        <dbReference type="ARBA" id="ARBA00022989"/>
    </source>
</evidence>
<evidence type="ECO:0000256" key="7">
    <source>
        <dbReference type="ARBA" id="ARBA00022801"/>
    </source>
</evidence>
<organism evidence="18 19">
    <name type="scientific">Triparma retinervis</name>
    <dbReference type="NCBI Taxonomy" id="2557542"/>
    <lineage>
        <taxon>Eukaryota</taxon>
        <taxon>Sar</taxon>
        <taxon>Stramenopiles</taxon>
        <taxon>Ochrophyta</taxon>
        <taxon>Bolidophyceae</taxon>
        <taxon>Parmales</taxon>
        <taxon>Triparmaceae</taxon>
        <taxon>Triparma</taxon>
    </lineage>
</organism>
<accession>A0A9W7DT65</accession>
<comment type="subcellular location">
    <subcellularLocation>
        <location evidence="2">Cell membrane</location>
        <topology evidence="2">Multi-pass membrane protein</topology>
    </subcellularLocation>
</comment>
<dbReference type="Gene3D" id="3.40.50.1820">
    <property type="entry name" value="alpha/beta hydrolase"/>
    <property type="match status" value="1"/>
</dbReference>
<comment type="catalytic activity">
    <reaction evidence="13">
        <text>a 1,2-diacyl-sn-glycerol + H2O = a 2-acylglycerol + a fatty acid + H(+)</text>
        <dbReference type="Rhea" id="RHEA:33275"/>
        <dbReference type="ChEBI" id="CHEBI:15377"/>
        <dbReference type="ChEBI" id="CHEBI:15378"/>
        <dbReference type="ChEBI" id="CHEBI:17389"/>
        <dbReference type="ChEBI" id="CHEBI:17815"/>
        <dbReference type="ChEBI" id="CHEBI:28868"/>
        <dbReference type="EC" id="3.1.1.116"/>
    </reaction>
    <physiologicalReaction direction="left-to-right" evidence="13">
        <dbReference type="Rhea" id="RHEA:33276"/>
    </physiologicalReaction>
</comment>
<evidence type="ECO:0000313" key="19">
    <source>
        <dbReference type="Proteomes" id="UP001165082"/>
    </source>
</evidence>
<evidence type="ECO:0000256" key="15">
    <source>
        <dbReference type="SAM" id="MobiDB-lite"/>
    </source>
</evidence>
<dbReference type="GO" id="GO:0046872">
    <property type="term" value="F:metal ion binding"/>
    <property type="evidence" value="ECO:0007669"/>
    <property type="project" value="UniProtKB-KW"/>
</dbReference>
<feature type="region of interest" description="Disordered" evidence="15">
    <location>
        <begin position="652"/>
        <end position="697"/>
    </location>
</feature>
<keyword evidence="4" id="KW-0597">Phosphoprotein</keyword>
<dbReference type="InterPro" id="IPR029058">
    <property type="entry name" value="AB_hydrolase_fold"/>
</dbReference>
<evidence type="ECO:0000313" key="18">
    <source>
        <dbReference type="EMBL" id="GMH54153.1"/>
    </source>
</evidence>
<dbReference type="Pfam" id="PF01764">
    <property type="entry name" value="Lipase_3"/>
    <property type="match status" value="1"/>
</dbReference>
<keyword evidence="19" id="KW-1185">Reference proteome</keyword>
<keyword evidence="8" id="KW-0106">Calcium</keyword>
<dbReference type="AlphaFoldDB" id="A0A9W7DT65"/>
<feature type="domain" description="Fungal lipase-type" evidence="17">
    <location>
        <begin position="357"/>
        <end position="499"/>
    </location>
</feature>
<protein>
    <recommendedName>
        <fullName evidence="14">sn-1-specific diacylglycerol lipase</fullName>
        <ecNumber evidence="14">3.1.1.116</ecNumber>
    </recommendedName>
</protein>
<evidence type="ECO:0000256" key="1">
    <source>
        <dbReference type="ARBA" id="ARBA00001913"/>
    </source>
</evidence>
<evidence type="ECO:0000256" key="13">
    <source>
        <dbReference type="ARBA" id="ARBA00024531"/>
    </source>
</evidence>
<dbReference type="PANTHER" id="PTHR45792">
    <property type="entry name" value="DIACYLGLYCEROL LIPASE HOMOLOG-RELATED"/>
    <property type="match status" value="1"/>
</dbReference>
<keyword evidence="12 16" id="KW-0472">Membrane</keyword>
<dbReference type="PANTHER" id="PTHR45792:SF8">
    <property type="entry name" value="DIACYLGLYCEROL LIPASE-ALPHA"/>
    <property type="match status" value="1"/>
</dbReference>
<evidence type="ECO:0000256" key="6">
    <source>
        <dbReference type="ARBA" id="ARBA00022723"/>
    </source>
</evidence>
<evidence type="ECO:0000256" key="12">
    <source>
        <dbReference type="ARBA" id="ARBA00023136"/>
    </source>
</evidence>
<comment type="caution">
    <text evidence="18">The sequence shown here is derived from an EMBL/GenBank/DDBJ whole genome shotgun (WGS) entry which is preliminary data.</text>
</comment>
<keyword evidence="6" id="KW-0479">Metal-binding</keyword>
<evidence type="ECO:0000256" key="9">
    <source>
        <dbReference type="ARBA" id="ARBA00022963"/>
    </source>
</evidence>
<name>A0A9W7DT65_9STRA</name>
<evidence type="ECO:0000256" key="2">
    <source>
        <dbReference type="ARBA" id="ARBA00004651"/>
    </source>
</evidence>
<dbReference type="EC" id="3.1.1.116" evidence="14"/>
<dbReference type="GO" id="GO:0005886">
    <property type="term" value="C:plasma membrane"/>
    <property type="evidence" value="ECO:0007669"/>
    <property type="project" value="UniProtKB-SubCell"/>
</dbReference>
<evidence type="ECO:0000256" key="3">
    <source>
        <dbReference type="ARBA" id="ARBA00022475"/>
    </source>
</evidence>
<sequence>MSLFVIPARVLQSLILFSSCLPDDMSSTPSLVYLATTATYLLSSVILELCTLRFASMGSPTNCDPRDAVATIVKAKTLFMYPLLAVNVVFGCVVVSQVRCGPTVFFRLLPPALLITQVFELLSSICCYYSLIGRRTDDPHLGGGMGARSRLGVEHLDSKWEKRCRFLCKCSGFFTCFLFGGTDEGGNNDFAMVARVLSDYFEDDGNLDIVPSDVAAGLICLRHVQKAKEWGGRNSRRGAKYWYRVANKTVLDPSTPSDVSALDEVARFARHALAIYTWMLYVYMDPLCGTCKLCSVRCCRMHAKKKYSGETCCSLHGAALLAQAKLDESELAYAHFGNSIVENPYCIIIDHKWRSVVVSIRGTLSLEDCITDALTETVHLEELGRRWGFDGKGEYAHHGMVTSSEWIRSDLDKHKTLDKLMLEENAPFRDYQLRVVGHSLGAGCSLFLALMLRNKFPNLRCLPFSPPGGLVSIRTAKAVSPWTTSCILNTDIVPRLSLESMEHLRDETLELISRIKVNKMRVLKSAMLGPNGSDRQDFVDEILHRSPPPSEFLAQLEHFKEVQRRVRDERGRVDVSLYPPGRIIHFVKTEESKWCGRSGKWCGGRKREYTPMWCDNDAFTEIVISPSMALDHFPDRVCCTIEGVAKGWGIDVSPGSKLHSGDGSEGSGEHWGQQSGGNPRGLESPTQTDKLMEQNVV</sequence>
<dbReference type="CDD" id="cd00519">
    <property type="entry name" value="Lipase_3"/>
    <property type="match status" value="1"/>
</dbReference>
<dbReference type="SUPFAM" id="SSF53474">
    <property type="entry name" value="alpha/beta-Hydrolases"/>
    <property type="match status" value="1"/>
</dbReference>
<evidence type="ECO:0000256" key="14">
    <source>
        <dbReference type="ARBA" id="ARBA00026104"/>
    </source>
</evidence>
<dbReference type="GO" id="GO:0016042">
    <property type="term" value="P:lipid catabolic process"/>
    <property type="evidence" value="ECO:0007669"/>
    <property type="project" value="UniProtKB-KW"/>
</dbReference>
<reference evidence="18" key="1">
    <citation type="submission" date="2022-07" db="EMBL/GenBank/DDBJ databases">
        <title>Genome analysis of Parmales, a sister group of diatoms, reveals the evolutionary specialization of diatoms from phago-mixotrophs to photoautotrophs.</title>
        <authorList>
            <person name="Ban H."/>
            <person name="Sato S."/>
            <person name="Yoshikawa S."/>
            <person name="Kazumasa Y."/>
            <person name="Nakamura Y."/>
            <person name="Ichinomiya M."/>
            <person name="Saitoh K."/>
            <person name="Sato N."/>
            <person name="Blanc-Mathieu R."/>
            <person name="Endo H."/>
            <person name="Kuwata A."/>
            <person name="Ogata H."/>
        </authorList>
    </citation>
    <scope>NUCLEOTIDE SEQUENCE</scope>
</reference>
<evidence type="ECO:0000256" key="5">
    <source>
        <dbReference type="ARBA" id="ARBA00022692"/>
    </source>
</evidence>
<evidence type="ECO:0000256" key="4">
    <source>
        <dbReference type="ARBA" id="ARBA00022553"/>
    </source>
</evidence>
<keyword evidence="10 16" id="KW-1133">Transmembrane helix</keyword>
<dbReference type="EMBL" id="BRXZ01002088">
    <property type="protein sequence ID" value="GMH54153.1"/>
    <property type="molecule type" value="Genomic_DNA"/>
</dbReference>
<keyword evidence="11" id="KW-0443">Lipid metabolism</keyword>
<feature type="transmembrane region" description="Helical" evidence="16">
    <location>
        <begin position="32"/>
        <end position="56"/>
    </location>
</feature>
<dbReference type="Proteomes" id="UP001165082">
    <property type="component" value="Unassembled WGS sequence"/>
</dbReference>
<evidence type="ECO:0000256" key="8">
    <source>
        <dbReference type="ARBA" id="ARBA00022837"/>
    </source>
</evidence>